<reference evidence="5 6" key="1">
    <citation type="submission" date="2019-03" db="EMBL/GenBank/DDBJ databases">
        <title>Genomic Encyclopedia of Type Strains, Phase IV (KMG-IV): sequencing the most valuable type-strain genomes for metagenomic binning, comparative biology and taxonomic classification.</title>
        <authorList>
            <person name="Goeker M."/>
        </authorList>
    </citation>
    <scope>NUCLEOTIDE SEQUENCE [LARGE SCALE GENOMIC DNA]</scope>
    <source>
        <strain evidence="5 6">DSM 45361</strain>
    </source>
</reference>
<keyword evidence="6" id="KW-1185">Reference proteome</keyword>
<dbReference type="EMBL" id="SNXZ01000002">
    <property type="protein sequence ID" value="TDQ00174.1"/>
    <property type="molecule type" value="Genomic_DNA"/>
</dbReference>
<comment type="caution">
    <text evidence="5">The sequence shown here is derived from an EMBL/GenBank/DDBJ whole genome shotgun (WGS) entry which is preliminary data.</text>
</comment>
<evidence type="ECO:0000313" key="6">
    <source>
        <dbReference type="Proteomes" id="UP000295444"/>
    </source>
</evidence>
<organism evidence="5 6">
    <name type="scientific">Labedaea rhizosphaerae</name>
    <dbReference type="NCBI Taxonomy" id="598644"/>
    <lineage>
        <taxon>Bacteria</taxon>
        <taxon>Bacillati</taxon>
        <taxon>Actinomycetota</taxon>
        <taxon>Actinomycetes</taxon>
        <taxon>Pseudonocardiales</taxon>
        <taxon>Pseudonocardiaceae</taxon>
        <taxon>Labedaea</taxon>
    </lineage>
</organism>
<evidence type="ECO:0000256" key="3">
    <source>
        <dbReference type="ARBA" id="ARBA00038502"/>
    </source>
</evidence>
<evidence type="ECO:0000313" key="5">
    <source>
        <dbReference type="EMBL" id="TDQ00174.1"/>
    </source>
</evidence>
<evidence type="ECO:0000256" key="2">
    <source>
        <dbReference type="ARBA" id="ARBA00023315"/>
    </source>
</evidence>
<evidence type="ECO:0000259" key="4">
    <source>
        <dbReference type="PROSITE" id="PS51186"/>
    </source>
</evidence>
<dbReference type="InterPro" id="IPR016181">
    <property type="entry name" value="Acyl_CoA_acyltransferase"/>
</dbReference>
<keyword evidence="2" id="KW-0012">Acyltransferase</keyword>
<dbReference type="RefSeq" id="WP_243753949.1">
    <property type="nucleotide sequence ID" value="NZ_SNXZ01000002.1"/>
</dbReference>
<accession>A0A4R6SF37</accession>
<feature type="domain" description="N-acetyltransferase" evidence="4">
    <location>
        <begin position="10"/>
        <end position="175"/>
    </location>
</feature>
<dbReference type="Proteomes" id="UP000295444">
    <property type="component" value="Unassembled WGS sequence"/>
</dbReference>
<protein>
    <submittedName>
        <fullName evidence="5">RimJ/RimL family protein N-acetyltransferase</fullName>
    </submittedName>
</protein>
<evidence type="ECO:0000256" key="1">
    <source>
        <dbReference type="ARBA" id="ARBA00022679"/>
    </source>
</evidence>
<dbReference type="Pfam" id="PF13302">
    <property type="entry name" value="Acetyltransf_3"/>
    <property type="match status" value="1"/>
</dbReference>
<name>A0A4R6SF37_LABRH</name>
<dbReference type="GO" id="GO:0016747">
    <property type="term" value="F:acyltransferase activity, transferring groups other than amino-acyl groups"/>
    <property type="evidence" value="ECO:0007669"/>
    <property type="project" value="InterPro"/>
</dbReference>
<dbReference type="SUPFAM" id="SSF55729">
    <property type="entry name" value="Acyl-CoA N-acyltransferases (Nat)"/>
    <property type="match status" value="1"/>
</dbReference>
<dbReference type="AlphaFoldDB" id="A0A4R6SF37"/>
<dbReference type="PANTHER" id="PTHR43792:SF8">
    <property type="entry name" value="[RIBOSOMAL PROTEIN US5]-ALANINE N-ACETYLTRANSFERASE"/>
    <property type="match status" value="1"/>
</dbReference>
<dbReference type="PANTHER" id="PTHR43792">
    <property type="entry name" value="GNAT FAMILY, PUTATIVE (AFU_ORTHOLOGUE AFUA_3G00765)-RELATED-RELATED"/>
    <property type="match status" value="1"/>
</dbReference>
<sequence length="178" mass="20274">MLIAPRDDRLHLRAFTEDDLPFLDRLCTDIDALGAHEWPGFMDVRTRRKRWEEDGYIGTQSAVLAVVLNGEDTIAGIVSWRAGRADGASMVREIGCGLLPEHRGQGLGTRAQRLLVAHLFGYTRVERLEAITDAENIAEQKSLQRIGFQLEGVLRHRNFQHGTWRDHQIYSILRGEWS</sequence>
<comment type="similarity">
    <text evidence="3">Belongs to the acetyltransferase family. RimJ subfamily.</text>
</comment>
<gene>
    <name evidence="5" type="ORF">EV186_10235</name>
</gene>
<dbReference type="Gene3D" id="3.40.630.30">
    <property type="match status" value="1"/>
</dbReference>
<proteinExistence type="inferred from homology"/>
<dbReference type="InterPro" id="IPR051531">
    <property type="entry name" value="N-acetyltransferase"/>
</dbReference>
<keyword evidence="1 5" id="KW-0808">Transferase</keyword>
<dbReference type="InterPro" id="IPR000182">
    <property type="entry name" value="GNAT_dom"/>
</dbReference>
<dbReference type="PROSITE" id="PS51186">
    <property type="entry name" value="GNAT"/>
    <property type="match status" value="1"/>
</dbReference>